<name>A0AAW1GBA8_SAPOF</name>
<keyword evidence="3" id="KW-1185">Reference proteome</keyword>
<organism evidence="2 3">
    <name type="scientific">Saponaria officinalis</name>
    <name type="common">Common soapwort</name>
    <name type="synonym">Lychnis saponaria</name>
    <dbReference type="NCBI Taxonomy" id="3572"/>
    <lineage>
        <taxon>Eukaryota</taxon>
        <taxon>Viridiplantae</taxon>
        <taxon>Streptophyta</taxon>
        <taxon>Embryophyta</taxon>
        <taxon>Tracheophyta</taxon>
        <taxon>Spermatophyta</taxon>
        <taxon>Magnoliopsida</taxon>
        <taxon>eudicotyledons</taxon>
        <taxon>Gunneridae</taxon>
        <taxon>Pentapetalae</taxon>
        <taxon>Caryophyllales</taxon>
        <taxon>Caryophyllaceae</taxon>
        <taxon>Caryophylleae</taxon>
        <taxon>Saponaria</taxon>
    </lineage>
</organism>
<proteinExistence type="predicted"/>
<feature type="domain" description="Ycf2 N-terminal" evidence="1">
    <location>
        <begin position="1"/>
        <end position="81"/>
    </location>
</feature>
<accession>A0AAW1GBA8</accession>
<dbReference type="Pfam" id="PF05695">
    <property type="entry name" value="Ycf2"/>
    <property type="match status" value="1"/>
</dbReference>
<gene>
    <name evidence="2" type="ORF">RND81_O195600</name>
</gene>
<protein>
    <recommendedName>
        <fullName evidence="1">Ycf2 N-terminal domain-containing protein</fullName>
    </recommendedName>
</protein>
<dbReference type="InterPro" id="IPR056777">
    <property type="entry name" value="Ycf2_N"/>
</dbReference>
<comment type="caution">
    <text evidence="2">The sequence shown here is derived from an EMBL/GenBank/DDBJ whole genome shotgun (WGS) entry which is preliminary data.</text>
</comment>
<sequence>MPESNRGSQWWRNWIGKKGDSSCKISNEPVAGIEISFKEKDIKYLEFPFVFIWMIRSARTMIGELFDRPFASSSAKHNQLEFGTAFRNLSEALDLLSHVCFS</sequence>
<dbReference type="Proteomes" id="UP001443914">
    <property type="component" value="Unassembled WGS sequence"/>
</dbReference>
<evidence type="ECO:0000313" key="2">
    <source>
        <dbReference type="EMBL" id="KAK9660677.1"/>
    </source>
</evidence>
<dbReference type="AlphaFoldDB" id="A0AAW1GBA8"/>
<evidence type="ECO:0000313" key="3">
    <source>
        <dbReference type="Proteomes" id="UP001443914"/>
    </source>
</evidence>
<evidence type="ECO:0000259" key="1">
    <source>
        <dbReference type="Pfam" id="PF05695"/>
    </source>
</evidence>
<reference evidence="2" key="1">
    <citation type="submission" date="2024-03" db="EMBL/GenBank/DDBJ databases">
        <title>WGS assembly of Saponaria officinalis var. Norfolk2.</title>
        <authorList>
            <person name="Jenkins J."/>
            <person name="Shu S."/>
            <person name="Grimwood J."/>
            <person name="Barry K."/>
            <person name="Goodstein D."/>
            <person name="Schmutz J."/>
            <person name="Leebens-Mack J."/>
            <person name="Osbourn A."/>
        </authorList>
    </citation>
    <scope>NUCLEOTIDE SEQUENCE [LARGE SCALE GENOMIC DNA]</scope>
    <source>
        <strain evidence="2">JIC</strain>
    </source>
</reference>
<dbReference type="EMBL" id="JBDFQZ010000097">
    <property type="protein sequence ID" value="KAK9660677.1"/>
    <property type="molecule type" value="Genomic_DNA"/>
</dbReference>